<proteinExistence type="predicted"/>
<accession>A0A918HVU5</accession>
<evidence type="ECO:0000256" key="1">
    <source>
        <dbReference type="ARBA" id="ARBA00004141"/>
    </source>
</evidence>
<sequence length="94" mass="10441">MIMPGFVPAFLFQFTAIRNNFSLPLVMLPDQRPFPLSLGLYAWNGNAHAEPGFHPLVVTGSPLAVVPPGRRLRLAPAPLEGRPDRRQRQSEAVR</sequence>
<evidence type="ECO:0000313" key="7">
    <source>
        <dbReference type="Proteomes" id="UP000636661"/>
    </source>
</evidence>
<keyword evidence="4" id="KW-0472">Membrane</keyword>
<name>A0A918HVU5_9ACTN</name>
<evidence type="ECO:0000256" key="3">
    <source>
        <dbReference type="ARBA" id="ARBA00022989"/>
    </source>
</evidence>
<dbReference type="Proteomes" id="UP000636661">
    <property type="component" value="Unassembled WGS sequence"/>
</dbReference>
<evidence type="ECO:0000256" key="5">
    <source>
        <dbReference type="SAM" id="MobiDB-lite"/>
    </source>
</evidence>
<gene>
    <name evidence="6" type="ORF">GCM10010274_23110</name>
</gene>
<protein>
    <submittedName>
        <fullName evidence="6">Uncharacterized protein</fullName>
    </submittedName>
</protein>
<dbReference type="InterPro" id="IPR035906">
    <property type="entry name" value="MetI-like_sf"/>
</dbReference>
<keyword evidence="7" id="KW-1185">Reference proteome</keyword>
<dbReference type="GO" id="GO:0016020">
    <property type="term" value="C:membrane"/>
    <property type="evidence" value="ECO:0007669"/>
    <property type="project" value="UniProtKB-SubCell"/>
</dbReference>
<comment type="caution">
    <text evidence="6">The sequence shown here is derived from an EMBL/GenBank/DDBJ whole genome shotgun (WGS) entry which is preliminary data.</text>
</comment>
<dbReference type="Gene3D" id="1.10.3720.10">
    <property type="entry name" value="MetI-like"/>
    <property type="match status" value="1"/>
</dbReference>
<reference evidence="6" key="2">
    <citation type="submission" date="2020-09" db="EMBL/GenBank/DDBJ databases">
        <authorList>
            <person name="Sun Q."/>
            <person name="Ohkuma M."/>
        </authorList>
    </citation>
    <scope>NUCLEOTIDE SEQUENCE</scope>
    <source>
        <strain evidence="6">JCM 4391</strain>
    </source>
</reference>
<dbReference type="AlphaFoldDB" id="A0A918HVU5"/>
<dbReference type="EMBL" id="BMTP01000005">
    <property type="protein sequence ID" value="GGU35246.1"/>
    <property type="molecule type" value="Genomic_DNA"/>
</dbReference>
<keyword evidence="3" id="KW-1133">Transmembrane helix</keyword>
<feature type="region of interest" description="Disordered" evidence="5">
    <location>
        <begin position="74"/>
        <end position="94"/>
    </location>
</feature>
<keyword evidence="2" id="KW-0812">Transmembrane</keyword>
<feature type="compositionally biased region" description="Basic and acidic residues" evidence="5">
    <location>
        <begin position="81"/>
        <end position="94"/>
    </location>
</feature>
<evidence type="ECO:0000256" key="4">
    <source>
        <dbReference type="ARBA" id="ARBA00023136"/>
    </source>
</evidence>
<reference evidence="6" key="1">
    <citation type="journal article" date="2014" name="Int. J. Syst. Evol. Microbiol.">
        <title>Complete genome sequence of Corynebacterium casei LMG S-19264T (=DSM 44701T), isolated from a smear-ripened cheese.</title>
        <authorList>
            <consortium name="US DOE Joint Genome Institute (JGI-PGF)"/>
            <person name="Walter F."/>
            <person name="Albersmeier A."/>
            <person name="Kalinowski J."/>
            <person name="Ruckert C."/>
        </authorList>
    </citation>
    <scope>NUCLEOTIDE SEQUENCE</scope>
    <source>
        <strain evidence="6">JCM 4391</strain>
    </source>
</reference>
<evidence type="ECO:0000313" key="6">
    <source>
        <dbReference type="EMBL" id="GGU35246.1"/>
    </source>
</evidence>
<comment type="subcellular location">
    <subcellularLocation>
        <location evidence="1">Membrane</location>
        <topology evidence="1">Multi-pass membrane protein</topology>
    </subcellularLocation>
</comment>
<organism evidence="6 7">
    <name type="scientific">Streptomyces lavendofoliae</name>
    <dbReference type="NCBI Taxonomy" id="67314"/>
    <lineage>
        <taxon>Bacteria</taxon>
        <taxon>Bacillati</taxon>
        <taxon>Actinomycetota</taxon>
        <taxon>Actinomycetes</taxon>
        <taxon>Kitasatosporales</taxon>
        <taxon>Streptomycetaceae</taxon>
        <taxon>Streptomyces</taxon>
    </lineage>
</organism>
<evidence type="ECO:0000256" key="2">
    <source>
        <dbReference type="ARBA" id="ARBA00022692"/>
    </source>
</evidence>
<dbReference type="SUPFAM" id="SSF161098">
    <property type="entry name" value="MetI-like"/>
    <property type="match status" value="1"/>
</dbReference>